<dbReference type="InterPro" id="IPR053793">
    <property type="entry name" value="PB1-like"/>
</dbReference>
<protein>
    <recommendedName>
        <fullName evidence="1">PB1 domain-containing protein</fullName>
    </recommendedName>
</protein>
<dbReference type="PROSITE" id="PS51745">
    <property type="entry name" value="PB1"/>
    <property type="match status" value="1"/>
</dbReference>
<dbReference type="Gene3D" id="3.10.20.90">
    <property type="entry name" value="Phosphatidylinositol 3-kinase Catalytic Subunit, Chain A, domain 1"/>
    <property type="match status" value="1"/>
</dbReference>
<gene>
    <name evidence="2" type="primary">ORF145664</name>
</gene>
<organism evidence="2">
    <name type="scientific">Arion vulgaris</name>
    <dbReference type="NCBI Taxonomy" id="1028688"/>
    <lineage>
        <taxon>Eukaryota</taxon>
        <taxon>Metazoa</taxon>
        <taxon>Spiralia</taxon>
        <taxon>Lophotrochozoa</taxon>
        <taxon>Mollusca</taxon>
        <taxon>Gastropoda</taxon>
        <taxon>Heterobranchia</taxon>
        <taxon>Euthyneura</taxon>
        <taxon>Panpulmonata</taxon>
        <taxon>Eupulmonata</taxon>
        <taxon>Stylommatophora</taxon>
        <taxon>Helicina</taxon>
        <taxon>Arionoidea</taxon>
        <taxon>Arionidae</taxon>
        <taxon>Arion</taxon>
    </lineage>
</organism>
<evidence type="ECO:0000259" key="1">
    <source>
        <dbReference type="PROSITE" id="PS51745"/>
    </source>
</evidence>
<name>A0A0B7AY68_9EUPU</name>
<evidence type="ECO:0000313" key="2">
    <source>
        <dbReference type="EMBL" id="CEK85001.1"/>
    </source>
</evidence>
<feature type="domain" description="PB1" evidence="1">
    <location>
        <begin position="2"/>
        <end position="61"/>
    </location>
</feature>
<reference evidence="2" key="1">
    <citation type="submission" date="2014-12" db="EMBL/GenBank/DDBJ databases">
        <title>Insight into the proteome of Arion vulgaris.</title>
        <authorList>
            <person name="Aradska J."/>
            <person name="Bulat T."/>
            <person name="Smidak R."/>
            <person name="Sarate P."/>
            <person name="Gangsoo J."/>
            <person name="Sialana F."/>
            <person name="Bilban M."/>
            <person name="Lubec G."/>
        </authorList>
    </citation>
    <scope>NUCLEOTIDE SEQUENCE</scope>
    <source>
        <tissue evidence="2">Skin</tissue>
    </source>
</reference>
<accession>A0A0B7AY68</accession>
<proteinExistence type="predicted"/>
<sequence>MSLTVKVFFERINGSNEIRRFLINAADGVNFFAVTKEKIRQLFPVLYNGNFTLFWQDPDGD</sequence>
<dbReference type="AlphaFoldDB" id="A0A0B7AY68"/>
<feature type="non-terminal residue" evidence="2">
    <location>
        <position position="61"/>
    </location>
</feature>
<dbReference type="EMBL" id="HACG01038136">
    <property type="protein sequence ID" value="CEK85001.1"/>
    <property type="molecule type" value="Transcribed_RNA"/>
</dbReference>